<dbReference type="Gene3D" id="1.10.287.1060">
    <property type="entry name" value="ESAT-6-like"/>
    <property type="match status" value="1"/>
</dbReference>
<name>A0AAU2JY24_9ACTN</name>
<dbReference type="InterPro" id="IPR036689">
    <property type="entry name" value="ESAT-6-like_sf"/>
</dbReference>
<dbReference type="Pfam" id="PF06013">
    <property type="entry name" value="WXG100"/>
    <property type="match status" value="1"/>
</dbReference>
<dbReference type="AlphaFoldDB" id="A0AAU2JY24"/>
<evidence type="ECO:0000313" key="2">
    <source>
        <dbReference type="EMBL" id="WTU76394.1"/>
    </source>
</evidence>
<dbReference type="NCBIfam" id="TIGR03930">
    <property type="entry name" value="WXG100_ESAT6"/>
    <property type="match status" value="1"/>
</dbReference>
<dbReference type="SUPFAM" id="SSF140453">
    <property type="entry name" value="EsxAB dimer-like"/>
    <property type="match status" value="1"/>
</dbReference>
<proteinExistence type="inferred from homology"/>
<gene>
    <name evidence="2" type="ORF">OG327_25410</name>
</gene>
<reference evidence="2" key="1">
    <citation type="submission" date="2022-10" db="EMBL/GenBank/DDBJ databases">
        <title>The complete genomes of actinobacterial strains from the NBC collection.</title>
        <authorList>
            <person name="Joergensen T.S."/>
            <person name="Alvarez Arevalo M."/>
            <person name="Sterndorff E.B."/>
            <person name="Faurdal D."/>
            <person name="Vuksanovic O."/>
            <person name="Mourched A.-S."/>
            <person name="Charusanti P."/>
            <person name="Shaw S."/>
            <person name="Blin K."/>
            <person name="Weber T."/>
        </authorList>
    </citation>
    <scope>NUCLEOTIDE SEQUENCE</scope>
    <source>
        <strain evidence="2">NBC_00049</strain>
    </source>
</reference>
<evidence type="ECO:0000256" key="1">
    <source>
        <dbReference type="RuleBase" id="RU362001"/>
    </source>
</evidence>
<protein>
    <recommendedName>
        <fullName evidence="1">ESAT-6-like protein</fullName>
    </recommendedName>
</protein>
<sequence length="102" mass="11533">MAGTDGHTRVQYESVQLMANRIRQVSKKIVDDLTAMDQALKVVTDTWDGEAHAAYVQLQARYKGKAEHMKNTLEQVAQLVERGKDDYRATDKRASSLFTEGF</sequence>
<accession>A0AAU2JY24</accession>
<dbReference type="InterPro" id="IPR010310">
    <property type="entry name" value="T7SS_ESAT-6-like"/>
</dbReference>
<comment type="similarity">
    <text evidence="1">Belongs to the WXG100 family.</text>
</comment>
<dbReference type="EMBL" id="CP108264">
    <property type="protein sequence ID" value="WTU76394.1"/>
    <property type="molecule type" value="Genomic_DNA"/>
</dbReference>
<organism evidence="2">
    <name type="scientific">Streptomyces sp. NBC_00049</name>
    <dbReference type="NCBI Taxonomy" id="2903617"/>
    <lineage>
        <taxon>Bacteria</taxon>
        <taxon>Bacillati</taxon>
        <taxon>Actinomycetota</taxon>
        <taxon>Actinomycetes</taxon>
        <taxon>Kitasatosporales</taxon>
        <taxon>Streptomycetaceae</taxon>
        <taxon>Streptomyces</taxon>
    </lineage>
</organism>